<dbReference type="InterPro" id="IPR025405">
    <property type="entry name" value="DUF4131"/>
</dbReference>
<feature type="domain" description="Metallo-beta-lactamase" evidence="7">
    <location>
        <begin position="561"/>
        <end position="629"/>
    </location>
</feature>
<dbReference type="AlphaFoldDB" id="A0A1Y3CL69"/>
<dbReference type="InterPro" id="IPR001279">
    <property type="entry name" value="Metallo-B-lactamas"/>
</dbReference>
<dbReference type="Pfam" id="PF00753">
    <property type="entry name" value="Lactamase_B"/>
    <property type="match status" value="1"/>
</dbReference>
<feature type="domain" description="DUF4131" evidence="9">
    <location>
        <begin position="27"/>
        <end position="190"/>
    </location>
</feature>
<dbReference type="SUPFAM" id="SSF56281">
    <property type="entry name" value="Metallo-hydrolase/oxidoreductase"/>
    <property type="match status" value="1"/>
</dbReference>
<dbReference type="Proteomes" id="UP000242765">
    <property type="component" value="Unassembled WGS sequence"/>
</dbReference>
<feature type="transmembrane region" description="Helical" evidence="6">
    <location>
        <begin position="57"/>
        <end position="75"/>
    </location>
</feature>
<dbReference type="OrthoDB" id="9761531at2"/>
<feature type="transmembrane region" description="Helical" evidence="6">
    <location>
        <begin position="479"/>
        <end position="498"/>
    </location>
</feature>
<dbReference type="InterPro" id="IPR052159">
    <property type="entry name" value="Competence_DNA_uptake"/>
</dbReference>
<evidence type="ECO:0000256" key="2">
    <source>
        <dbReference type="ARBA" id="ARBA00022475"/>
    </source>
</evidence>
<evidence type="ECO:0000256" key="5">
    <source>
        <dbReference type="ARBA" id="ARBA00023136"/>
    </source>
</evidence>
<evidence type="ECO:0000259" key="8">
    <source>
        <dbReference type="Pfam" id="PF03772"/>
    </source>
</evidence>
<evidence type="ECO:0000313" key="10">
    <source>
        <dbReference type="EMBL" id="OTG66639.1"/>
    </source>
</evidence>
<keyword evidence="5 6" id="KW-0472">Membrane</keyword>
<dbReference type="STRING" id="1977882.B9T28_05165"/>
<dbReference type="Pfam" id="PF03772">
    <property type="entry name" value="Competence"/>
    <property type="match status" value="1"/>
</dbReference>
<feature type="transmembrane region" description="Helical" evidence="6">
    <location>
        <begin position="449"/>
        <end position="473"/>
    </location>
</feature>
<keyword evidence="2" id="KW-1003">Cell membrane</keyword>
<dbReference type="NCBIfam" id="TIGR00360">
    <property type="entry name" value="ComEC_N-term"/>
    <property type="match status" value="1"/>
</dbReference>
<evidence type="ECO:0000313" key="11">
    <source>
        <dbReference type="Proteomes" id="UP000242765"/>
    </source>
</evidence>
<keyword evidence="4 6" id="KW-1133">Transmembrane helix</keyword>
<dbReference type="NCBIfam" id="TIGR00361">
    <property type="entry name" value="ComEC_Rec2"/>
    <property type="match status" value="1"/>
</dbReference>
<feature type="transmembrane region" description="Helical" evidence="6">
    <location>
        <begin position="372"/>
        <end position="394"/>
    </location>
</feature>
<dbReference type="GO" id="GO:0005886">
    <property type="term" value="C:plasma membrane"/>
    <property type="evidence" value="ECO:0007669"/>
    <property type="project" value="UniProtKB-SubCell"/>
</dbReference>
<comment type="subcellular location">
    <subcellularLocation>
        <location evidence="1">Cell membrane</location>
        <topology evidence="1">Multi-pass membrane protein</topology>
    </subcellularLocation>
</comment>
<dbReference type="InterPro" id="IPR035681">
    <property type="entry name" value="ComA-like_MBL"/>
</dbReference>
<organism evidence="10 11">
    <name type="scientific">Acinetobacter silvestris</name>
    <dbReference type="NCBI Taxonomy" id="1977882"/>
    <lineage>
        <taxon>Bacteria</taxon>
        <taxon>Pseudomonadati</taxon>
        <taxon>Pseudomonadota</taxon>
        <taxon>Gammaproteobacteria</taxon>
        <taxon>Moraxellales</taxon>
        <taxon>Moraxellaceae</taxon>
        <taxon>Acinetobacter</taxon>
    </lineage>
</organism>
<evidence type="ECO:0000256" key="3">
    <source>
        <dbReference type="ARBA" id="ARBA00022692"/>
    </source>
</evidence>
<protein>
    <submittedName>
        <fullName evidence="10">DNA internalization-related competence protein ComEC/Rec2</fullName>
    </submittedName>
</protein>
<name>A0A1Y3CL69_9GAMM</name>
<dbReference type="GO" id="GO:0030420">
    <property type="term" value="P:establishment of competence for transformation"/>
    <property type="evidence" value="ECO:0007669"/>
    <property type="project" value="InterPro"/>
</dbReference>
<keyword evidence="3 6" id="KW-0812">Transmembrane</keyword>
<comment type="caution">
    <text evidence="10">The sequence shown here is derived from an EMBL/GenBank/DDBJ whole genome shotgun (WGS) entry which is preliminary data.</text>
</comment>
<feature type="transmembrane region" description="Helical" evidence="6">
    <location>
        <begin position="333"/>
        <end position="351"/>
    </location>
</feature>
<dbReference type="PANTHER" id="PTHR30619:SF1">
    <property type="entry name" value="RECOMBINATION PROTEIN 2"/>
    <property type="match status" value="1"/>
</dbReference>
<dbReference type="RefSeq" id="WP_086202883.1">
    <property type="nucleotide sequence ID" value="NZ_NEGB01000002.1"/>
</dbReference>
<evidence type="ECO:0000256" key="1">
    <source>
        <dbReference type="ARBA" id="ARBA00004651"/>
    </source>
</evidence>
<reference evidence="10 11" key="1">
    <citation type="submission" date="2017-04" db="EMBL/GenBank/DDBJ databases">
        <title>High diversity of culturable Acinetobacter species in natural soil and water ecosystems.</title>
        <authorList>
            <person name="Nemec A."/>
            <person name="Radolfova-Krizova L."/>
        </authorList>
    </citation>
    <scope>NUCLEOTIDE SEQUENCE [LARGE SCALE GENOMIC DNA]</scope>
    <source>
        <strain evidence="10 11">ANC 4999</strain>
    </source>
</reference>
<dbReference type="Pfam" id="PF13567">
    <property type="entry name" value="DUF4131"/>
    <property type="match status" value="1"/>
</dbReference>
<proteinExistence type="predicted"/>
<evidence type="ECO:0000259" key="9">
    <source>
        <dbReference type="Pfam" id="PF13567"/>
    </source>
</evidence>
<dbReference type="CDD" id="cd07731">
    <property type="entry name" value="ComA-like_MBL-fold"/>
    <property type="match status" value="1"/>
</dbReference>
<dbReference type="InterPro" id="IPR036866">
    <property type="entry name" value="RibonucZ/Hydroxyglut_hydro"/>
</dbReference>
<feature type="transmembrane region" description="Helical" evidence="6">
    <location>
        <begin position="414"/>
        <end position="437"/>
    </location>
</feature>
<sequence length="815" mass="93212">MTGLFTLLGWIFGISMMGRNLPHFISTLWPMLIFFSSLIIVLLWLKRSLSQHRLFQFVKIITFTLTSFVLAVSYADHALQQRLVSRVSDVSETEAIVYIAKINQLTADENGQRLKQSALVLHISGVNSSPQPIQLLLTTSFNRLQPQFELGQYYKVSGTIKPAHSYAVAGVFDVEQWYLQDNIMGMMNIKFIQPLSKNEVSQIGYTAFVHAQDRWLAKIRLSIERQRLYFRNFIEQQPLMHKGLLLALLTGDESLLSKQTQDLFKRLGISHLLAISGPHVLIFAVIFCFVLAQLIQYFKPHLYLRYPKPHLVVFPFLICVWLYTAFVGFEIPALRTLFTVMLVSAVLLLNQKIQALKLLLCSASILLLFDPFSILSAAFWLSYGACFILIRVYQTLQDDALEQVSSWQLKVRRFIRVLIESQWKVFIALFPLVILIFQQVSWISPVTNLIAIPLIGAIIVPLEVMGAMMSVFIEPLGLFFFHIADWVIQFLVSMLNFIDQNVSLKLEWMAFTPWMLVCLAIAVVIVFLPRGIVPKTWALVCVFPIFFAAKAQHEFELTVLDVGQGQAIFLNLPKQKMLIDTGGYYDETKFSMGKQVLIPYLMQQGIAQLDRVLLSHLDQDHSGAFEAINAVIKSNQVYSNEKDQRFDSTNFNYCYAGQKWQFDQITVEILSPLENSLSDVKNNQNELSCVVYIHISQAVNYQNFLIMGDAGWEAEYQLLQQYPDLKVDVLILGHHGSQHSSSFEFLKRLHPKLAIASAGFNNRYGHPHSIVLERLKALSIPVYTTIQQGSIKFSLLAQGQMQIESYRHARKWLQR</sequence>
<feature type="transmembrane region" description="Helical" evidence="6">
    <location>
        <begin position="510"/>
        <end position="528"/>
    </location>
</feature>
<feature type="domain" description="ComEC/Rec2-related protein" evidence="8">
    <location>
        <begin position="248"/>
        <end position="528"/>
    </location>
</feature>
<feature type="transmembrane region" description="Helical" evidence="6">
    <location>
        <begin position="310"/>
        <end position="327"/>
    </location>
</feature>
<feature type="transmembrane region" description="Helical" evidence="6">
    <location>
        <begin position="28"/>
        <end position="45"/>
    </location>
</feature>
<keyword evidence="11" id="KW-1185">Reference proteome</keyword>
<accession>A0A1Y3CL69</accession>
<dbReference type="Gene3D" id="3.60.15.10">
    <property type="entry name" value="Ribonuclease Z/Hydroxyacylglutathione hydrolase-like"/>
    <property type="match status" value="1"/>
</dbReference>
<feature type="transmembrane region" description="Helical" evidence="6">
    <location>
        <begin position="280"/>
        <end position="298"/>
    </location>
</feature>
<dbReference type="InterPro" id="IPR004477">
    <property type="entry name" value="ComEC_N"/>
</dbReference>
<gene>
    <name evidence="10" type="ORF">B9T28_05165</name>
</gene>
<dbReference type="PANTHER" id="PTHR30619">
    <property type="entry name" value="DNA INTERNALIZATION/COMPETENCE PROTEIN COMEC/REC2"/>
    <property type="match status" value="1"/>
</dbReference>
<evidence type="ECO:0000259" key="7">
    <source>
        <dbReference type="Pfam" id="PF00753"/>
    </source>
</evidence>
<dbReference type="EMBL" id="NEGB01000002">
    <property type="protein sequence ID" value="OTG66639.1"/>
    <property type="molecule type" value="Genomic_DNA"/>
</dbReference>
<evidence type="ECO:0000256" key="6">
    <source>
        <dbReference type="SAM" id="Phobius"/>
    </source>
</evidence>
<dbReference type="InterPro" id="IPR004797">
    <property type="entry name" value="Competence_ComEC/Rec2"/>
</dbReference>
<evidence type="ECO:0000256" key="4">
    <source>
        <dbReference type="ARBA" id="ARBA00022989"/>
    </source>
</evidence>